<name>A0A3N0BRJ1_9MICC</name>
<dbReference type="EMBL" id="RBED01000126">
    <property type="protein sequence ID" value="RNL51643.1"/>
    <property type="molecule type" value="Genomic_DNA"/>
</dbReference>
<evidence type="ECO:0000256" key="2">
    <source>
        <dbReference type="ARBA" id="ARBA00022448"/>
    </source>
</evidence>
<evidence type="ECO:0000256" key="3">
    <source>
        <dbReference type="ARBA" id="ARBA00022741"/>
    </source>
</evidence>
<dbReference type="Proteomes" id="UP000273807">
    <property type="component" value="Unassembled WGS sequence"/>
</dbReference>
<dbReference type="Pfam" id="PF00005">
    <property type="entry name" value="ABC_tran"/>
    <property type="match status" value="2"/>
</dbReference>
<evidence type="ECO:0000256" key="4">
    <source>
        <dbReference type="ARBA" id="ARBA00022840"/>
    </source>
</evidence>
<feature type="domain" description="ABC transporter" evidence="5">
    <location>
        <begin position="11"/>
        <end position="258"/>
    </location>
</feature>
<dbReference type="SUPFAM" id="SSF52540">
    <property type="entry name" value="P-loop containing nucleoside triphosphate hydrolases"/>
    <property type="match status" value="2"/>
</dbReference>
<comment type="caution">
    <text evidence="6">The sequence shown here is derived from an EMBL/GenBank/DDBJ whole genome shotgun (WGS) entry which is preliminary data.</text>
</comment>
<dbReference type="GO" id="GO:0042626">
    <property type="term" value="F:ATPase-coupled transmembrane transporter activity"/>
    <property type="evidence" value="ECO:0007669"/>
    <property type="project" value="TreeGrafter"/>
</dbReference>
<evidence type="ECO:0000313" key="6">
    <source>
        <dbReference type="EMBL" id="RNL51643.1"/>
    </source>
</evidence>
<dbReference type="InterPro" id="IPR015856">
    <property type="entry name" value="ABC_transpr_CbiO/EcfA_su"/>
</dbReference>
<keyword evidence="2" id="KW-0813">Transport</keyword>
<dbReference type="OrthoDB" id="501320at2"/>
<feature type="domain" description="ABC transporter" evidence="5">
    <location>
        <begin position="300"/>
        <end position="548"/>
    </location>
</feature>
<dbReference type="PANTHER" id="PTHR43553">
    <property type="entry name" value="HEAVY METAL TRANSPORTER"/>
    <property type="match status" value="1"/>
</dbReference>
<dbReference type="SMART" id="SM00382">
    <property type="entry name" value="AAA"/>
    <property type="match status" value="2"/>
</dbReference>
<dbReference type="GO" id="GO:0016887">
    <property type="term" value="F:ATP hydrolysis activity"/>
    <property type="evidence" value="ECO:0007669"/>
    <property type="project" value="InterPro"/>
</dbReference>
<dbReference type="PROSITE" id="PS50893">
    <property type="entry name" value="ABC_TRANSPORTER_2"/>
    <property type="match status" value="2"/>
</dbReference>
<evidence type="ECO:0000313" key="7">
    <source>
        <dbReference type="Proteomes" id="UP000273807"/>
    </source>
</evidence>
<evidence type="ECO:0000259" key="5">
    <source>
        <dbReference type="PROSITE" id="PS50893"/>
    </source>
</evidence>
<dbReference type="PANTHER" id="PTHR43553:SF1">
    <property type="entry name" value="ABC TRANSPORTER I FAMILY MEMBER 11, CHLOROPLASTIC"/>
    <property type="match status" value="1"/>
</dbReference>
<dbReference type="PROSITE" id="PS00211">
    <property type="entry name" value="ABC_TRANSPORTER_1"/>
    <property type="match status" value="1"/>
</dbReference>
<dbReference type="GO" id="GO:0016020">
    <property type="term" value="C:membrane"/>
    <property type="evidence" value="ECO:0007669"/>
    <property type="project" value="InterPro"/>
</dbReference>
<comment type="similarity">
    <text evidence="1">Belongs to the ABC transporter superfamily.</text>
</comment>
<dbReference type="InterPro" id="IPR017871">
    <property type="entry name" value="ABC_transporter-like_CS"/>
</dbReference>
<dbReference type="CDD" id="cd03225">
    <property type="entry name" value="ABC_cobalt_CbiO_domain1"/>
    <property type="match status" value="2"/>
</dbReference>
<protein>
    <submittedName>
        <fullName evidence="6">ABC transporter ATP-binding protein</fullName>
    </submittedName>
</protein>
<dbReference type="Gene3D" id="3.40.50.300">
    <property type="entry name" value="P-loop containing nucleotide triphosphate hydrolases"/>
    <property type="match status" value="2"/>
</dbReference>
<proteinExistence type="inferred from homology"/>
<keyword evidence="4 6" id="KW-0067">ATP-binding</keyword>
<dbReference type="InterPro" id="IPR050095">
    <property type="entry name" value="ECF_ABC_transporter_ATP-bd"/>
</dbReference>
<keyword evidence="7" id="KW-1185">Reference proteome</keyword>
<accession>A0A3N0BRJ1</accession>
<dbReference type="InterPro" id="IPR003439">
    <property type="entry name" value="ABC_transporter-like_ATP-bd"/>
</dbReference>
<dbReference type="InterPro" id="IPR027417">
    <property type="entry name" value="P-loop_NTPase"/>
</dbReference>
<keyword evidence="3" id="KW-0547">Nucleotide-binding</keyword>
<organism evidence="6 7">
    <name type="scientific">Arthrobacter oryzae</name>
    <dbReference type="NCBI Taxonomy" id="409290"/>
    <lineage>
        <taxon>Bacteria</taxon>
        <taxon>Bacillati</taxon>
        <taxon>Actinomycetota</taxon>
        <taxon>Actinomycetes</taxon>
        <taxon>Micrococcales</taxon>
        <taxon>Micrococcaceae</taxon>
        <taxon>Arthrobacter</taxon>
    </lineage>
</organism>
<gene>
    <name evidence="6" type="ORF">D7003_16080</name>
</gene>
<evidence type="ECO:0000256" key="1">
    <source>
        <dbReference type="ARBA" id="ARBA00005417"/>
    </source>
</evidence>
<dbReference type="GO" id="GO:0005524">
    <property type="term" value="F:ATP binding"/>
    <property type="evidence" value="ECO:0007669"/>
    <property type="project" value="UniProtKB-KW"/>
</dbReference>
<dbReference type="AlphaFoldDB" id="A0A3N0BRJ1"/>
<sequence length="548" mass="56944">MVTMAPPVLSASIEAFSYHGDDAPVLHQAALAVHSGTLTAVLGGSGSGKTTLGKLLAGWLRPGHAGTLTGSLALGADRLEFHGSPEDPLINPAAWSHRVGFVPQDAAAMLSTVRATVAEELAFGLESRGMARDDMRREVARTADLAGLAGLLDRDPATLSGGEQRRLALGCAVITGPEVLILDEPLASLDRTGTGEVLHLVRALLEAGTAVLVLSQAADRLAQAASHWTVLDGGTVTSTGSPKQLAGSAALEASGVMAPGLQYSGTRRLPLTPATGRPDAAGILELSGVCFGYAPVSKMLRDRGRAVEPGPVREEQVLRNLDLTVQPGEVVAITGPNGAGKSTLLKHFSGLLQPTSGDVRICGNNIAGSPVGMVAASVGLLFQHPGDQLFERTVLREVCFGLRDLHSRRADARAERGRGRLRALLAGTWSRPGTARLSRDDAEAKALEALAAVGLAASAGEHPAELSASRQRLLALATVLARGPALLVLDEPTVGLDRHGLLLLRAAVDDAAARGAGVVFVTHDQAYAWDHAHRVLELSGGRLREQRA</sequence>
<reference evidence="6 7" key="1">
    <citation type="submission" date="2018-10" db="EMBL/GenBank/DDBJ databases">
        <title>Genome sequencing of Arthrobacter oryzae TNB02.</title>
        <authorList>
            <person name="Cho Y.-J."/>
            <person name="Cho A."/>
            <person name="Kim O.-S."/>
        </authorList>
    </citation>
    <scope>NUCLEOTIDE SEQUENCE [LARGE SCALE GENOMIC DNA]</scope>
    <source>
        <strain evidence="6 7">TNB02</strain>
    </source>
</reference>
<dbReference type="InterPro" id="IPR003593">
    <property type="entry name" value="AAA+_ATPase"/>
</dbReference>